<dbReference type="InterPro" id="IPR016040">
    <property type="entry name" value="NAD(P)-bd_dom"/>
</dbReference>
<evidence type="ECO:0000313" key="3">
    <source>
        <dbReference type="Proteomes" id="UP000030643"/>
    </source>
</evidence>
<dbReference type="SUPFAM" id="SSF51735">
    <property type="entry name" value="NAD(P)-binding Rossmann-fold domains"/>
    <property type="match status" value="1"/>
</dbReference>
<feature type="domain" description="NAD(P)-binding" evidence="1">
    <location>
        <begin position="15"/>
        <end position="199"/>
    </location>
</feature>
<evidence type="ECO:0000259" key="1">
    <source>
        <dbReference type="Pfam" id="PF13460"/>
    </source>
</evidence>
<accession>A0A069D0H2</accession>
<dbReference type="InterPro" id="IPR051606">
    <property type="entry name" value="Polyketide_Oxido-like"/>
</dbReference>
<dbReference type="InterPro" id="IPR036291">
    <property type="entry name" value="NAD(P)-bd_dom_sf"/>
</dbReference>
<dbReference type="Pfam" id="PF13460">
    <property type="entry name" value="NAD_binding_10"/>
    <property type="match status" value="1"/>
</dbReference>
<dbReference type="GO" id="GO:0004074">
    <property type="term" value="F:biliverdin reductase [NAD(P)H] activity"/>
    <property type="evidence" value="ECO:0007669"/>
    <property type="project" value="TreeGrafter"/>
</dbReference>
<keyword evidence="3" id="KW-1185">Reference proteome</keyword>
<organism evidence="2 3">
    <name type="scientific">Weissella oryzae (strain DSM 25784 / JCM 18191 / LMG 30913 / SG25)</name>
    <dbReference type="NCBI Taxonomy" id="1329250"/>
    <lineage>
        <taxon>Bacteria</taxon>
        <taxon>Bacillati</taxon>
        <taxon>Bacillota</taxon>
        <taxon>Bacilli</taxon>
        <taxon>Lactobacillales</taxon>
        <taxon>Lactobacillaceae</taxon>
        <taxon>Weissella</taxon>
    </lineage>
</organism>
<dbReference type="STRING" id="1329250.WOSG25_050680"/>
<dbReference type="PANTHER" id="PTHR43355:SF2">
    <property type="entry name" value="FLAVIN REDUCTASE (NADPH)"/>
    <property type="match status" value="1"/>
</dbReference>
<dbReference type="eggNOG" id="COG0702">
    <property type="taxonomic scope" value="Bacteria"/>
</dbReference>
<protein>
    <submittedName>
        <fullName evidence="2">Saccharopine dehydrogenase</fullName>
    </submittedName>
</protein>
<dbReference type="Gene3D" id="3.40.50.720">
    <property type="entry name" value="NAD(P)-binding Rossmann-like Domain"/>
    <property type="match status" value="1"/>
</dbReference>
<dbReference type="PANTHER" id="PTHR43355">
    <property type="entry name" value="FLAVIN REDUCTASE (NADPH)"/>
    <property type="match status" value="1"/>
</dbReference>
<sequence length="223" mass="24964">MGSSKMTKNVLIMAANGQISQLIVNQILNESKFKDVHLTLFLRQKNQLSNLANNSRVTLIEGSLDNIKDVNDAVLNQDLVFVGVVDHTNDNHQTTNVVNAMKRAGVNRLVYTNVLGIYNEVPGEFGTWNKEMIGSGLPSALKSDQIMEHSELDYTTLRLPWLNDRDEIKYEITHKDEKYLGVSGSRKSIADVVLRIIEDNTFLNNDSVGIADSNTEGENRPVY</sequence>
<reference evidence="3" key="1">
    <citation type="journal article" date="2014" name="Genome Announc.">
        <title>Draft genome sequence of Weissella oryzae SG25T, isolated from fermented rice grains.</title>
        <authorList>
            <person name="Tanizawa Y."/>
            <person name="Fujisawa T."/>
            <person name="Mochizuki T."/>
            <person name="Kaminuma E."/>
            <person name="Suzuki Y."/>
            <person name="Nakamura Y."/>
            <person name="Tohno M."/>
        </authorList>
    </citation>
    <scope>NUCLEOTIDE SEQUENCE [LARGE SCALE GENOMIC DNA]</scope>
    <source>
        <strain evidence="3">DSM 25784 / JCM 18191 / LMG 30913 / SG25</strain>
    </source>
</reference>
<proteinExistence type="predicted"/>
<dbReference type="EMBL" id="DF820488">
    <property type="protein sequence ID" value="GAK30796.1"/>
    <property type="molecule type" value="Genomic_DNA"/>
</dbReference>
<gene>
    <name evidence="2" type="ORF">WOSG25_050680</name>
</gene>
<dbReference type="GO" id="GO:0042602">
    <property type="term" value="F:riboflavin reductase (NADPH) activity"/>
    <property type="evidence" value="ECO:0007669"/>
    <property type="project" value="TreeGrafter"/>
</dbReference>
<evidence type="ECO:0000313" key="2">
    <source>
        <dbReference type="EMBL" id="GAK30796.1"/>
    </source>
</evidence>
<dbReference type="Proteomes" id="UP000030643">
    <property type="component" value="Unassembled WGS sequence"/>
</dbReference>
<name>A0A069D0H2_WEIOS</name>
<dbReference type="AlphaFoldDB" id="A0A069D0H2"/>